<organism evidence="10 11">
    <name type="scientific">Digitaria exilis</name>
    <dbReference type="NCBI Taxonomy" id="1010633"/>
    <lineage>
        <taxon>Eukaryota</taxon>
        <taxon>Viridiplantae</taxon>
        <taxon>Streptophyta</taxon>
        <taxon>Embryophyta</taxon>
        <taxon>Tracheophyta</taxon>
        <taxon>Spermatophyta</taxon>
        <taxon>Magnoliopsida</taxon>
        <taxon>Liliopsida</taxon>
        <taxon>Poales</taxon>
        <taxon>Poaceae</taxon>
        <taxon>PACMAD clade</taxon>
        <taxon>Panicoideae</taxon>
        <taxon>Panicodae</taxon>
        <taxon>Paniceae</taxon>
        <taxon>Anthephorinae</taxon>
        <taxon>Digitaria</taxon>
    </lineage>
</organism>
<dbReference type="GO" id="GO:0005524">
    <property type="term" value="F:ATP binding"/>
    <property type="evidence" value="ECO:0007669"/>
    <property type="project" value="UniProtKB-KW"/>
</dbReference>
<dbReference type="PROSITE" id="PS50011">
    <property type="entry name" value="PROTEIN_KINASE_DOM"/>
    <property type="match status" value="1"/>
</dbReference>
<evidence type="ECO:0000313" key="10">
    <source>
        <dbReference type="EMBL" id="KAF8769687.1"/>
    </source>
</evidence>
<keyword evidence="6" id="KW-0067">ATP-binding</keyword>
<name>A0A835KVP3_9POAL</name>
<reference evidence="10" key="1">
    <citation type="submission" date="2020-07" db="EMBL/GenBank/DDBJ databases">
        <title>Genome sequence and genetic diversity analysis of an under-domesticated orphan crop, white fonio (Digitaria exilis).</title>
        <authorList>
            <person name="Bennetzen J.L."/>
            <person name="Chen S."/>
            <person name="Ma X."/>
            <person name="Wang X."/>
            <person name="Yssel A.E.J."/>
            <person name="Chaluvadi S.R."/>
            <person name="Johnson M."/>
            <person name="Gangashetty P."/>
            <person name="Hamidou F."/>
            <person name="Sanogo M.D."/>
            <person name="Zwaenepoel A."/>
            <person name="Wallace J."/>
            <person name="Van De Peer Y."/>
            <person name="Van Deynze A."/>
        </authorList>
    </citation>
    <scope>NUCLEOTIDE SEQUENCE</scope>
    <source>
        <tissue evidence="10">Leaves</tissue>
    </source>
</reference>
<evidence type="ECO:0000313" key="11">
    <source>
        <dbReference type="Proteomes" id="UP000636709"/>
    </source>
</evidence>
<dbReference type="Gene3D" id="1.10.510.10">
    <property type="entry name" value="Transferase(Phosphotransferase) domain 1"/>
    <property type="match status" value="1"/>
</dbReference>
<comment type="catalytic activity">
    <reaction evidence="8">
        <text>L-seryl-[protein] + ATP = O-phospho-L-seryl-[protein] + ADP + H(+)</text>
        <dbReference type="Rhea" id="RHEA:17989"/>
        <dbReference type="Rhea" id="RHEA-COMP:9863"/>
        <dbReference type="Rhea" id="RHEA-COMP:11604"/>
        <dbReference type="ChEBI" id="CHEBI:15378"/>
        <dbReference type="ChEBI" id="CHEBI:29999"/>
        <dbReference type="ChEBI" id="CHEBI:30616"/>
        <dbReference type="ChEBI" id="CHEBI:83421"/>
        <dbReference type="ChEBI" id="CHEBI:456216"/>
        <dbReference type="EC" id="2.7.11.1"/>
    </reaction>
</comment>
<sequence length="136" mass="15543">MDWTIRYRIIKGICQGLHYLQEQRINHLDIKPANVLLDINMEPKITDFGLSRCFDEGQTRTKTETICGTMGYLAPEFVDGGEISYKSDIYSLGATILKLSTGCSTTGNDYVRVRYLIMRFPLYTPVITLLIQHLCK</sequence>
<feature type="domain" description="Protein kinase" evidence="9">
    <location>
        <begin position="1"/>
        <end position="136"/>
    </location>
</feature>
<keyword evidence="4" id="KW-0547">Nucleotide-binding</keyword>
<evidence type="ECO:0000256" key="8">
    <source>
        <dbReference type="ARBA" id="ARBA00048679"/>
    </source>
</evidence>
<comment type="caution">
    <text evidence="10">The sequence shown here is derived from an EMBL/GenBank/DDBJ whole genome shotgun (WGS) entry which is preliminary data.</text>
</comment>
<dbReference type="SUPFAM" id="SSF56112">
    <property type="entry name" value="Protein kinase-like (PK-like)"/>
    <property type="match status" value="1"/>
</dbReference>
<dbReference type="PANTHER" id="PTHR45707:SF43">
    <property type="entry name" value="PROTEIN KINASE DOMAIN-CONTAINING PROTEIN"/>
    <property type="match status" value="1"/>
</dbReference>
<gene>
    <name evidence="10" type="ORF">HU200_006293</name>
</gene>
<dbReference type="AlphaFoldDB" id="A0A835KVP3"/>
<evidence type="ECO:0000256" key="1">
    <source>
        <dbReference type="ARBA" id="ARBA00012513"/>
    </source>
</evidence>
<protein>
    <recommendedName>
        <fullName evidence="1">non-specific serine/threonine protein kinase</fullName>
        <ecNumber evidence="1">2.7.11.1</ecNumber>
    </recommendedName>
</protein>
<dbReference type="GO" id="GO:0004674">
    <property type="term" value="F:protein serine/threonine kinase activity"/>
    <property type="evidence" value="ECO:0007669"/>
    <property type="project" value="UniProtKB-KW"/>
</dbReference>
<dbReference type="InterPro" id="IPR000719">
    <property type="entry name" value="Prot_kinase_dom"/>
</dbReference>
<evidence type="ECO:0000256" key="5">
    <source>
        <dbReference type="ARBA" id="ARBA00022777"/>
    </source>
</evidence>
<evidence type="ECO:0000256" key="7">
    <source>
        <dbReference type="ARBA" id="ARBA00047899"/>
    </source>
</evidence>
<dbReference type="Pfam" id="PF00069">
    <property type="entry name" value="Pkinase"/>
    <property type="match status" value="1"/>
</dbReference>
<dbReference type="PROSITE" id="PS00108">
    <property type="entry name" value="PROTEIN_KINASE_ST"/>
    <property type="match status" value="1"/>
</dbReference>
<dbReference type="OrthoDB" id="688838at2759"/>
<dbReference type="SMART" id="SM00220">
    <property type="entry name" value="S_TKc"/>
    <property type="match status" value="1"/>
</dbReference>
<dbReference type="InterPro" id="IPR011009">
    <property type="entry name" value="Kinase-like_dom_sf"/>
</dbReference>
<evidence type="ECO:0000256" key="3">
    <source>
        <dbReference type="ARBA" id="ARBA00022679"/>
    </source>
</evidence>
<accession>A0A835KVP3</accession>
<dbReference type="PANTHER" id="PTHR45707">
    <property type="entry name" value="C2 CALCIUM/LIPID-BINDING PLANT PHOSPHORIBOSYLTRANSFERASE FAMILY PROTEIN"/>
    <property type="match status" value="1"/>
</dbReference>
<comment type="catalytic activity">
    <reaction evidence="7">
        <text>L-threonyl-[protein] + ATP = O-phospho-L-threonyl-[protein] + ADP + H(+)</text>
        <dbReference type="Rhea" id="RHEA:46608"/>
        <dbReference type="Rhea" id="RHEA-COMP:11060"/>
        <dbReference type="Rhea" id="RHEA-COMP:11605"/>
        <dbReference type="ChEBI" id="CHEBI:15378"/>
        <dbReference type="ChEBI" id="CHEBI:30013"/>
        <dbReference type="ChEBI" id="CHEBI:30616"/>
        <dbReference type="ChEBI" id="CHEBI:61977"/>
        <dbReference type="ChEBI" id="CHEBI:456216"/>
        <dbReference type="EC" id="2.7.11.1"/>
    </reaction>
</comment>
<dbReference type="EC" id="2.7.11.1" evidence="1"/>
<keyword evidence="3" id="KW-0808">Transferase</keyword>
<evidence type="ECO:0000256" key="4">
    <source>
        <dbReference type="ARBA" id="ARBA00022741"/>
    </source>
</evidence>
<keyword evidence="2" id="KW-0723">Serine/threonine-protein kinase</keyword>
<dbReference type="EMBL" id="JACEFO010000430">
    <property type="protein sequence ID" value="KAF8769687.1"/>
    <property type="molecule type" value="Genomic_DNA"/>
</dbReference>
<proteinExistence type="predicted"/>
<evidence type="ECO:0000256" key="2">
    <source>
        <dbReference type="ARBA" id="ARBA00022527"/>
    </source>
</evidence>
<dbReference type="Proteomes" id="UP000636709">
    <property type="component" value="Unassembled WGS sequence"/>
</dbReference>
<keyword evidence="5" id="KW-0418">Kinase</keyword>
<evidence type="ECO:0000256" key="6">
    <source>
        <dbReference type="ARBA" id="ARBA00022840"/>
    </source>
</evidence>
<dbReference type="InterPro" id="IPR008271">
    <property type="entry name" value="Ser/Thr_kinase_AS"/>
</dbReference>
<keyword evidence="11" id="KW-1185">Reference proteome</keyword>
<dbReference type="FunFam" id="1.10.510.10:FF:001023">
    <property type="entry name" value="Os07g0541700 protein"/>
    <property type="match status" value="1"/>
</dbReference>
<evidence type="ECO:0000259" key="9">
    <source>
        <dbReference type="PROSITE" id="PS50011"/>
    </source>
</evidence>